<sequence>MRPAQRSLPANIRRGGRCDWQVDRLTAGEQEQDGQDYQANEGDEPQQKHPRGDAGVFQTLNGIAGDDQKREEDQKSAEQPEGAQSDQN</sequence>
<evidence type="ECO:0000313" key="2">
    <source>
        <dbReference type="EMBL" id="AVK09221.1"/>
    </source>
</evidence>
<geneLocation type="plasmid" evidence="2 3">
    <name>unnamed2</name>
</geneLocation>
<feature type="region of interest" description="Disordered" evidence="1">
    <location>
        <begin position="1"/>
        <end position="88"/>
    </location>
</feature>
<protein>
    <submittedName>
        <fullName evidence="2">Uncharacterized protein</fullName>
    </submittedName>
</protein>
<gene>
    <name evidence="2" type="ORF">CSB93_6612</name>
</gene>
<dbReference type="AlphaFoldDB" id="A0A2R3J4W0"/>
<evidence type="ECO:0000256" key="1">
    <source>
        <dbReference type="SAM" id="MobiDB-lite"/>
    </source>
</evidence>
<name>A0A2R3J4W0_9PSED</name>
<accession>A0A2R3J4W0</accession>
<reference evidence="2 3" key="1">
    <citation type="submission" date="2018-02" db="EMBL/GenBank/DDBJ databases">
        <title>FDA/CDC Antimicrobial Resistant Isolate Bank Genome Sequencing.</title>
        <authorList>
            <person name="Benahmed F.H."/>
            <person name="Lutgring J.D."/>
            <person name="Yoo B."/>
            <person name="Machado M."/>
            <person name="Brown A."/>
            <person name="McAllister G."/>
            <person name="Perry A."/>
            <person name="Halpin A.L."/>
            <person name="Vavikolanu K."/>
            <person name="Ott S."/>
            <person name="Zhao X."/>
            <person name="Tallon L.J."/>
            <person name="Sadzewicz L."/>
            <person name="Aluvathingal J."/>
            <person name="Nadendla S."/>
            <person name="Voskania-kordi A."/>
            <person name="Simonyan V."/>
            <person name="Patel J."/>
            <person name="Shawar R.M."/>
        </authorList>
    </citation>
    <scope>NUCLEOTIDE SEQUENCE [LARGE SCALE GENOMIC DNA]</scope>
    <source>
        <strain evidence="2 3">AR_0356</strain>
        <plasmid evidence="2 3">unnamed2</plasmid>
    </source>
</reference>
<feature type="compositionally biased region" description="Basic and acidic residues" evidence="1">
    <location>
        <begin position="66"/>
        <end position="78"/>
    </location>
</feature>
<dbReference type="Proteomes" id="UP000238390">
    <property type="component" value="Plasmid unnamed2"/>
</dbReference>
<proteinExistence type="predicted"/>
<keyword evidence="3" id="KW-1185">Reference proteome</keyword>
<keyword evidence="2" id="KW-0614">Plasmid</keyword>
<evidence type="ECO:0000313" key="3">
    <source>
        <dbReference type="Proteomes" id="UP000238390"/>
    </source>
</evidence>
<organism evidence="2 3">
    <name type="scientific">Pseudomonas paraeruginosa</name>
    <dbReference type="NCBI Taxonomy" id="2994495"/>
    <lineage>
        <taxon>Bacteria</taxon>
        <taxon>Pseudomonadati</taxon>
        <taxon>Pseudomonadota</taxon>
        <taxon>Gammaproteobacteria</taxon>
        <taxon>Pseudomonadales</taxon>
        <taxon>Pseudomonadaceae</taxon>
        <taxon>Pseudomonas</taxon>
    </lineage>
</organism>
<dbReference type="EMBL" id="CP027170">
    <property type="protein sequence ID" value="AVK09221.1"/>
    <property type="molecule type" value="Genomic_DNA"/>
</dbReference>